<keyword evidence="3" id="KW-1185">Reference proteome</keyword>
<sequence>MKIKSHIFIVLLILFILSLIIFKLHEESKSHVFVFNRMTSINNILSKKLIDNFFSDDIHLKATSTEAIKKIVLQDIGYDNWLDYIEFIELYLYPVDIVYDDSEDLIIWINLSKDQGAVGVYRLHEDKYILHNKIENLAYIKNVSSIRINTLDKSFIIIEEVLDEIIGAFFIDNYIRIFSQSNNKFIEVFRQSTDYTAYFFERWNAPETAEPKWYKIAENAVVDNIIAEKNYIGISISKSIFKYEALNSSTPDFPQDFKLITQAHFDTKLIWNEQYESFIMAEGKILSENIDVGILEDTTQTVDYLLNLTGKYYKVIDKNKKIMYFDKENILLIKNFSTL</sequence>
<keyword evidence="1" id="KW-0472">Membrane</keyword>
<evidence type="ECO:0000313" key="3">
    <source>
        <dbReference type="Proteomes" id="UP000198625"/>
    </source>
</evidence>
<organism evidence="2 3">
    <name type="scientific">Proteiniborus ethanoligenes</name>
    <dbReference type="NCBI Taxonomy" id="415015"/>
    <lineage>
        <taxon>Bacteria</taxon>
        <taxon>Bacillati</taxon>
        <taxon>Bacillota</taxon>
        <taxon>Clostridia</taxon>
        <taxon>Eubacteriales</taxon>
        <taxon>Proteiniborus</taxon>
    </lineage>
</organism>
<evidence type="ECO:0000313" key="2">
    <source>
        <dbReference type="EMBL" id="SDZ19236.1"/>
    </source>
</evidence>
<dbReference type="AlphaFoldDB" id="A0A1H3R0X7"/>
<feature type="transmembrane region" description="Helical" evidence="1">
    <location>
        <begin position="7"/>
        <end position="25"/>
    </location>
</feature>
<protein>
    <submittedName>
        <fullName evidence="2">Uncharacterized protein</fullName>
    </submittedName>
</protein>
<keyword evidence="1" id="KW-0812">Transmembrane</keyword>
<accession>A0A1H3R0X7</accession>
<dbReference type="OrthoDB" id="1950369at2"/>
<proteinExistence type="predicted"/>
<dbReference type="Proteomes" id="UP000198625">
    <property type="component" value="Unassembled WGS sequence"/>
</dbReference>
<dbReference type="STRING" id="415015.SAMN05660462_02157"/>
<reference evidence="3" key="1">
    <citation type="submission" date="2016-10" db="EMBL/GenBank/DDBJ databases">
        <authorList>
            <person name="Varghese N."/>
            <person name="Submissions S."/>
        </authorList>
    </citation>
    <scope>NUCLEOTIDE SEQUENCE [LARGE SCALE GENOMIC DNA]</scope>
    <source>
        <strain evidence="3">DSM 21650</strain>
    </source>
</reference>
<keyword evidence="1" id="KW-1133">Transmembrane helix</keyword>
<name>A0A1H3R0X7_9FIRM</name>
<gene>
    <name evidence="2" type="ORF">SAMN05660462_02157</name>
</gene>
<dbReference type="EMBL" id="FNQE01000024">
    <property type="protein sequence ID" value="SDZ19236.1"/>
    <property type="molecule type" value="Genomic_DNA"/>
</dbReference>
<evidence type="ECO:0000256" key="1">
    <source>
        <dbReference type="SAM" id="Phobius"/>
    </source>
</evidence>